<dbReference type="EMBL" id="CM001219">
    <property type="protein sequence ID" value="KEH35752.1"/>
    <property type="molecule type" value="Genomic_DNA"/>
</dbReference>
<dbReference type="EnsemblPlants" id="KEH35752">
    <property type="protein sequence ID" value="KEH35752"/>
    <property type="gene ID" value="MTR_3g101777"/>
</dbReference>
<keyword evidence="4" id="KW-1185">Reference proteome</keyword>
<name>A0A072V1P3_MEDTR</name>
<proteinExistence type="predicted"/>
<feature type="transmembrane region" description="Helical" evidence="1">
    <location>
        <begin position="12"/>
        <end position="41"/>
    </location>
</feature>
<keyword evidence="1" id="KW-1133">Transmembrane helix</keyword>
<reference evidence="2 4" key="1">
    <citation type="journal article" date="2011" name="Nature">
        <title>The Medicago genome provides insight into the evolution of rhizobial symbioses.</title>
        <authorList>
            <person name="Young N.D."/>
            <person name="Debelle F."/>
            <person name="Oldroyd G.E."/>
            <person name="Geurts R."/>
            <person name="Cannon S.B."/>
            <person name="Udvardi M.K."/>
            <person name="Benedito V.A."/>
            <person name="Mayer K.F."/>
            <person name="Gouzy J."/>
            <person name="Schoof H."/>
            <person name="Van de Peer Y."/>
            <person name="Proost S."/>
            <person name="Cook D.R."/>
            <person name="Meyers B.C."/>
            <person name="Spannagl M."/>
            <person name="Cheung F."/>
            <person name="De Mita S."/>
            <person name="Krishnakumar V."/>
            <person name="Gundlach H."/>
            <person name="Zhou S."/>
            <person name="Mudge J."/>
            <person name="Bharti A.K."/>
            <person name="Murray J.D."/>
            <person name="Naoumkina M.A."/>
            <person name="Rosen B."/>
            <person name="Silverstein K.A."/>
            <person name="Tang H."/>
            <person name="Rombauts S."/>
            <person name="Zhao P.X."/>
            <person name="Zhou P."/>
            <person name="Barbe V."/>
            <person name="Bardou P."/>
            <person name="Bechner M."/>
            <person name="Bellec A."/>
            <person name="Berger A."/>
            <person name="Berges H."/>
            <person name="Bidwell S."/>
            <person name="Bisseling T."/>
            <person name="Choisne N."/>
            <person name="Couloux A."/>
            <person name="Denny R."/>
            <person name="Deshpande S."/>
            <person name="Dai X."/>
            <person name="Doyle J.J."/>
            <person name="Dudez A.M."/>
            <person name="Farmer A.D."/>
            <person name="Fouteau S."/>
            <person name="Franken C."/>
            <person name="Gibelin C."/>
            <person name="Gish J."/>
            <person name="Goldstein S."/>
            <person name="Gonzalez A.J."/>
            <person name="Green P.J."/>
            <person name="Hallab A."/>
            <person name="Hartog M."/>
            <person name="Hua A."/>
            <person name="Humphray S.J."/>
            <person name="Jeong D.H."/>
            <person name="Jing Y."/>
            <person name="Jocker A."/>
            <person name="Kenton S.M."/>
            <person name="Kim D.J."/>
            <person name="Klee K."/>
            <person name="Lai H."/>
            <person name="Lang C."/>
            <person name="Lin S."/>
            <person name="Macmil S.L."/>
            <person name="Magdelenat G."/>
            <person name="Matthews L."/>
            <person name="McCorrison J."/>
            <person name="Monaghan E.L."/>
            <person name="Mun J.H."/>
            <person name="Najar F.Z."/>
            <person name="Nicholson C."/>
            <person name="Noirot C."/>
            <person name="O'Bleness M."/>
            <person name="Paule C.R."/>
            <person name="Poulain J."/>
            <person name="Prion F."/>
            <person name="Qin B."/>
            <person name="Qu C."/>
            <person name="Retzel E.F."/>
            <person name="Riddle C."/>
            <person name="Sallet E."/>
            <person name="Samain S."/>
            <person name="Samson N."/>
            <person name="Sanders I."/>
            <person name="Saurat O."/>
            <person name="Scarpelli C."/>
            <person name="Schiex T."/>
            <person name="Segurens B."/>
            <person name="Severin A.J."/>
            <person name="Sherrier D.J."/>
            <person name="Shi R."/>
            <person name="Sims S."/>
            <person name="Singer S.R."/>
            <person name="Sinharoy S."/>
            <person name="Sterck L."/>
            <person name="Viollet A."/>
            <person name="Wang B.B."/>
            <person name="Wang K."/>
            <person name="Wang M."/>
            <person name="Wang X."/>
            <person name="Warfsmann J."/>
            <person name="Weissenbach J."/>
            <person name="White D.D."/>
            <person name="White J.D."/>
            <person name="Wiley G.B."/>
            <person name="Wincker P."/>
            <person name="Xing Y."/>
            <person name="Yang L."/>
            <person name="Yao Z."/>
            <person name="Ying F."/>
            <person name="Zhai J."/>
            <person name="Zhou L."/>
            <person name="Zuber A."/>
            <person name="Denarie J."/>
            <person name="Dixon R.A."/>
            <person name="May G.D."/>
            <person name="Schwartz D.C."/>
            <person name="Rogers J."/>
            <person name="Quetier F."/>
            <person name="Town C.D."/>
            <person name="Roe B.A."/>
        </authorList>
    </citation>
    <scope>NUCLEOTIDE SEQUENCE [LARGE SCALE GENOMIC DNA]</scope>
    <source>
        <strain evidence="2">A17</strain>
        <strain evidence="3 4">cv. Jemalong A17</strain>
    </source>
</reference>
<evidence type="ECO:0000313" key="2">
    <source>
        <dbReference type="EMBL" id="KEH35752.1"/>
    </source>
</evidence>
<dbReference type="Proteomes" id="UP000002051">
    <property type="component" value="Chromosome 3"/>
</dbReference>
<keyword evidence="1 2" id="KW-0812">Transmembrane</keyword>
<gene>
    <name evidence="2" type="ordered locus">MTR_3g101777</name>
</gene>
<protein>
    <submittedName>
        <fullName evidence="2">Transmembrane protein, putative</fullName>
    </submittedName>
</protein>
<accession>A0A072V1P3</accession>
<reference evidence="3" key="3">
    <citation type="submission" date="2015-04" db="UniProtKB">
        <authorList>
            <consortium name="EnsemblPlants"/>
        </authorList>
    </citation>
    <scope>IDENTIFICATION</scope>
    <source>
        <strain evidence="3">cv. Jemalong A17</strain>
    </source>
</reference>
<evidence type="ECO:0000313" key="3">
    <source>
        <dbReference type="EnsemblPlants" id="KEH35752"/>
    </source>
</evidence>
<sequence>MYILYTLFNLFFFLQISLLFVCFPLISFSFFLSIFVLQFLYSDFIPYQKYTHQCCVNFSYINTRFSRERYFALALKFWSIFNYRISRLLLQRCTNTNTTPIYVFTLKQQNARLV</sequence>
<evidence type="ECO:0000313" key="4">
    <source>
        <dbReference type="Proteomes" id="UP000002051"/>
    </source>
</evidence>
<reference evidence="2 4" key="2">
    <citation type="journal article" date="2014" name="BMC Genomics">
        <title>An improved genome release (version Mt4.0) for the model legume Medicago truncatula.</title>
        <authorList>
            <person name="Tang H."/>
            <person name="Krishnakumar V."/>
            <person name="Bidwell S."/>
            <person name="Rosen B."/>
            <person name="Chan A."/>
            <person name="Zhou S."/>
            <person name="Gentzbittel L."/>
            <person name="Childs K.L."/>
            <person name="Yandell M."/>
            <person name="Gundlach H."/>
            <person name="Mayer K.F."/>
            <person name="Schwartz D.C."/>
            <person name="Town C.D."/>
        </authorList>
    </citation>
    <scope>GENOME REANNOTATION</scope>
    <source>
        <strain evidence="2">A17</strain>
        <strain evidence="3 4">cv. Jemalong A17</strain>
    </source>
</reference>
<organism evidence="2 4">
    <name type="scientific">Medicago truncatula</name>
    <name type="common">Barrel medic</name>
    <name type="synonym">Medicago tribuloides</name>
    <dbReference type="NCBI Taxonomy" id="3880"/>
    <lineage>
        <taxon>Eukaryota</taxon>
        <taxon>Viridiplantae</taxon>
        <taxon>Streptophyta</taxon>
        <taxon>Embryophyta</taxon>
        <taxon>Tracheophyta</taxon>
        <taxon>Spermatophyta</taxon>
        <taxon>Magnoliopsida</taxon>
        <taxon>eudicotyledons</taxon>
        <taxon>Gunneridae</taxon>
        <taxon>Pentapetalae</taxon>
        <taxon>rosids</taxon>
        <taxon>fabids</taxon>
        <taxon>Fabales</taxon>
        <taxon>Fabaceae</taxon>
        <taxon>Papilionoideae</taxon>
        <taxon>50 kb inversion clade</taxon>
        <taxon>NPAAA clade</taxon>
        <taxon>Hologalegina</taxon>
        <taxon>IRL clade</taxon>
        <taxon>Trifolieae</taxon>
        <taxon>Medicago</taxon>
    </lineage>
</organism>
<evidence type="ECO:0000256" key="1">
    <source>
        <dbReference type="SAM" id="Phobius"/>
    </source>
</evidence>
<dbReference type="HOGENOM" id="CLU_2124744_0_0_1"/>
<keyword evidence="1" id="KW-0472">Membrane</keyword>
<dbReference type="AlphaFoldDB" id="A0A072V1P3"/>